<reference evidence="2" key="2">
    <citation type="journal article" date="2015" name="Data Brief">
        <title>Shoot transcriptome of the giant reed, Arundo donax.</title>
        <authorList>
            <person name="Barrero R.A."/>
            <person name="Guerrero F.D."/>
            <person name="Moolhuijzen P."/>
            <person name="Goolsby J.A."/>
            <person name="Tidwell J."/>
            <person name="Bellgard S.E."/>
            <person name="Bellgard M.I."/>
        </authorList>
    </citation>
    <scope>NUCLEOTIDE SEQUENCE</scope>
    <source>
        <tissue evidence="2">Shoot tissue taken approximately 20 cm above the soil surface</tissue>
    </source>
</reference>
<dbReference type="AlphaFoldDB" id="A0A0A8YJ60"/>
<evidence type="ECO:0000313" key="2">
    <source>
        <dbReference type="EMBL" id="JAD26564.1"/>
    </source>
</evidence>
<protein>
    <submittedName>
        <fullName evidence="2">Uncharacterized protein</fullName>
    </submittedName>
</protein>
<organism evidence="2">
    <name type="scientific">Arundo donax</name>
    <name type="common">Giant reed</name>
    <name type="synonym">Donax arundinaceus</name>
    <dbReference type="NCBI Taxonomy" id="35708"/>
    <lineage>
        <taxon>Eukaryota</taxon>
        <taxon>Viridiplantae</taxon>
        <taxon>Streptophyta</taxon>
        <taxon>Embryophyta</taxon>
        <taxon>Tracheophyta</taxon>
        <taxon>Spermatophyta</taxon>
        <taxon>Magnoliopsida</taxon>
        <taxon>Liliopsida</taxon>
        <taxon>Poales</taxon>
        <taxon>Poaceae</taxon>
        <taxon>PACMAD clade</taxon>
        <taxon>Arundinoideae</taxon>
        <taxon>Arundineae</taxon>
        <taxon>Arundo</taxon>
    </lineage>
</organism>
<reference evidence="2" key="1">
    <citation type="submission" date="2014-09" db="EMBL/GenBank/DDBJ databases">
        <authorList>
            <person name="Magalhaes I.L.F."/>
            <person name="Oliveira U."/>
            <person name="Santos F.R."/>
            <person name="Vidigal T.H.D.A."/>
            <person name="Brescovit A.D."/>
            <person name="Santos A.J."/>
        </authorList>
    </citation>
    <scope>NUCLEOTIDE SEQUENCE</scope>
    <source>
        <tissue evidence="2">Shoot tissue taken approximately 20 cm above the soil surface</tissue>
    </source>
</reference>
<sequence>MRQHNNNKKSTTIITRSRKLHQQKEGK</sequence>
<accession>A0A0A8YJ60</accession>
<feature type="region of interest" description="Disordered" evidence="1">
    <location>
        <begin position="1"/>
        <end position="27"/>
    </location>
</feature>
<name>A0A0A8YJ60_ARUDO</name>
<evidence type="ECO:0000256" key="1">
    <source>
        <dbReference type="SAM" id="MobiDB-lite"/>
    </source>
</evidence>
<proteinExistence type="predicted"/>
<dbReference type="EMBL" id="GBRH01271331">
    <property type="protein sequence ID" value="JAD26564.1"/>
    <property type="molecule type" value="Transcribed_RNA"/>
</dbReference>